<accession>A0A1F4W0Z6</accession>
<name>A0A1F4W0Z6_UNCKA</name>
<comment type="caution">
    <text evidence="2">The sequence shown here is derived from an EMBL/GenBank/DDBJ whole genome shotgun (WGS) entry which is preliminary data.</text>
</comment>
<organism evidence="2 3">
    <name type="scientific">candidate division WWE3 bacterium RIFOXYA2_FULL_46_9</name>
    <dbReference type="NCBI Taxonomy" id="1802636"/>
    <lineage>
        <taxon>Bacteria</taxon>
        <taxon>Katanobacteria</taxon>
    </lineage>
</organism>
<sequence>MTLIDVITNIATPGGFVTFIELIIVLVMGLYVLYSFIVLRQVDLMNKSLMTPEGSLFKLLGWFHFVSALIILFLGIMAL</sequence>
<feature type="transmembrane region" description="Helical" evidence="1">
    <location>
        <begin position="16"/>
        <end position="39"/>
    </location>
</feature>
<keyword evidence="1" id="KW-1133">Transmembrane helix</keyword>
<keyword evidence="1" id="KW-0812">Transmembrane</keyword>
<evidence type="ECO:0000256" key="1">
    <source>
        <dbReference type="SAM" id="Phobius"/>
    </source>
</evidence>
<evidence type="ECO:0000313" key="2">
    <source>
        <dbReference type="EMBL" id="OGC63097.1"/>
    </source>
</evidence>
<evidence type="ECO:0000313" key="3">
    <source>
        <dbReference type="Proteomes" id="UP000176614"/>
    </source>
</evidence>
<protein>
    <submittedName>
        <fullName evidence="2">Uncharacterized protein</fullName>
    </submittedName>
</protein>
<feature type="transmembrane region" description="Helical" evidence="1">
    <location>
        <begin position="59"/>
        <end position="78"/>
    </location>
</feature>
<dbReference type="AlphaFoldDB" id="A0A1F4W0Z6"/>
<reference evidence="2 3" key="1">
    <citation type="journal article" date="2016" name="Nat. Commun.">
        <title>Thousands of microbial genomes shed light on interconnected biogeochemical processes in an aquifer system.</title>
        <authorList>
            <person name="Anantharaman K."/>
            <person name="Brown C.T."/>
            <person name="Hug L.A."/>
            <person name="Sharon I."/>
            <person name="Castelle C.J."/>
            <person name="Probst A.J."/>
            <person name="Thomas B.C."/>
            <person name="Singh A."/>
            <person name="Wilkins M.J."/>
            <person name="Karaoz U."/>
            <person name="Brodie E.L."/>
            <person name="Williams K.H."/>
            <person name="Hubbard S.S."/>
            <person name="Banfield J.F."/>
        </authorList>
    </citation>
    <scope>NUCLEOTIDE SEQUENCE [LARGE SCALE GENOMIC DNA]</scope>
</reference>
<dbReference type="Pfam" id="PF18901">
    <property type="entry name" value="DUF5657"/>
    <property type="match status" value="1"/>
</dbReference>
<dbReference type="InterPro" id="IPR043716">
    <property type="entry name" value="DUF5657"/>
</dbReference>
<gene>
    <name evidence="2" type="ORF">A2264_00140</name>
</gene>
<proteinExistence type="predicted"/>
<keyword evidence="1" id="KW-0472">Membrane</keyword>
<dbReference type="Proteomes" id="UP000176614">
    <property type="component" value="Unassembled WGS sequence"/>
</dbReference>
<dbReference type="EMBL" id="MEVT01000008">
    <property type="protein sequence ID" value="OGC63097.1"/>
    <property type="molecule type" value="Genomic_DNA"/>
</dbReference>